<name>A0A5B8MWM2_9CHLO</name>
<evidence type="ECO:0000256" key="1">
    <source>
        <dbReference type="SAM" id="MobiDB-lite"/>
    </source>
</evidence>
<proteinExistence type="predicted"/>
<organism evidence="4 5">
    <name type="scientific">Chloropicon primus</name>
    <dbReference type="NCBI Taxonomy" id="1764295"/>
    <lineage>
        <taxon>Eukaryota</taxon>
        <taxon>Viridiplantae</taxon>
        <taxon>Chlorophyta</taxon>
        <taxon>Chloropicophyceae</taxon>
        <taxon>Chloropicales</taxon>
        <taxon>Chloropicaceae</taxon>
        <taxon>Chloropicon</taxon>
    </lineage>
</organism>
<dbReference type="EMBL" id="CP031048">
    <property type="protein sequence ID" value="QDZ24959.1"/>
    <property type="molecule type" value="Genomic_DNA"/>
</dbReference>
<keyword evidence="5" id="KW-1185">Reference proteome</keyword>
<evidence type="ECO:0000313" key="5">
    <source>
        <dbReference type="Proteomes" id="UP000316726"/>
    </source>
</evidence>
<dbReference type="AlphaFoldDB" id="A0A5B8MWM2"/>
<evidence type="ECO:0000313" key="2">
    <source>
        <dbReference type="EMBL" id="CAD9720709.1"/>
    </source>
</evidence>
<gene>
    <name evidence="4" type="ORF">A3770_15p74770</name>
    <name evidence="2" type="ORF">CPRI1469_LOCUS9582</name>
    <name evidence="3" type="ORF">CPRI1469_LOCUS9583</name>
</gene>
<accession>A0A5B8MWM2</accession>
<reference evidence="4 5" key="1">
    <citation type="submission" date="2018-07" db="EMBL/GenBank/DDBJ databases">
        <title>The complete nuclear genome of the prasinophyte Chloropicon primus (CCMP1205).</title>
        <authorList>
            <person name="Pombert J.-F."/>
            <person name="Otis C."/>
            <person name="Turmel M."/>
            <person name="Lemieux C."/>
        </authorList>
    </citation>
    <scope>NUCLEOTIDE SEQUENCE [LARGE SCALE GENOMIC DNA]</scope>
    <source>
        <strain evidence="4 5">CCMP1205</strain>
    </source>
</reference>
<reference evidence="2" key="2">
    <citation type="submission" date="2021-01" db="EMBL/GenBank/DDBJ databases">
        <authorList>
            <person name="Corre E."/>
            <person name="Pelletier E."/>
            <person name="Niang G."/>
            <person name="Scheremetjew M."/>
            <person name="Finn R."/>
            <person name="Kale V."/>
            <person name="Holt S."/>
            <person name="Cochrane G."/>
            <person name="Meng A."/>
            <person name="Brown T."/>
            <person name="Cohen L."/>
        </authorList>
    </citation>
    <scope>NUCLEOTIDE SEQUENCE</scope>
    <source>
        <strain evidence="2">CCMP1205</strain>
    </source>
</reference>
<evidence type="ECO:0000313" key="4">
    <source>
        <dbReference type="EMBL" id="QDZ24959.1"/>
    </source>
</evidence>
<dbReference type="EMBL" id="HBHL01014594">
    <property type="protein sequence ID" value="CAD9720709.1"/>
    <property type="molecule type" value="Transcribed_RNA"/>
</dbReference>
<dbReference type="EMBL" id="HBHL01014595">
    <property type="protein sequence ID" value="CAD9720710.1"/>
    <property type="molecule type" value="Transcribed_RNA"/>
</dbReference>
<protein>
    <submittedName>
        <fullName evidence="4">Uncharacterized protein</fullName>
    </submittedName>
</protein>
<evidence type="ECO:0000313" key="3">
    <source>
        <dbReference type="EMBL" id="CAD9720710.1"/>
    </source>
</evidence>
<sequence length="246" mass="27219">MAKEVGERNLGGGGVEGEEKNVDVEVAEWSARENLDPVKDLGLSLGSQVEVLWDVSVGEGNTGDLDRVWWKGTLVSEETGRGVECGRDEEGSANKRLKQDTGALGFERSSKWRLKYQKYGTFEEETRTVVFLQSHLLVDLAEQQLLEWRKEGDAYEPPAAGEAGAEDEVVTIGQVTAEDEVYEEGLAELTKMPFDKQQAFASEYRVLADSFKAKLREILENKGEGYVVGKEDIHRMVEGIQSGGDV</sequence>
<feature type="region of interest" description="Disordered" evidence="1">
    <location>
        <begin position="1"/>
        <end position="21"/>
    </location>
</feature>
<dbReference type="Proteomes" id="UP000316726">
    <property type="component" value="Chromosome 15"/>
</dbReference>